<dbReference type="InterPro" id="IPR032872">
    <property type="entry name" value="WAK_assoc_C"/>
</dbReference>
<keyword evidence="8" id="KW-0808">Transferase</keyword>
<evidence type="ECO:0000256" key="2">
    <source>
        <dbReference type="ARBA" id="ARBA00022729"/>
    </source>
</evidence>
<dbReference type="PANTHER" id="PTHR33355">
    <property type="entry name" value="WALL-ASSOCIATED RECEPTOR KINASE CARBOXY-TERMINAL PROTEIN-RELATED"/>
    <property type="match status" value="1"/>
</dbReference>
<comment type="subcellular location">
    <subcellularLocation>
        <location evidence="1">Membrane</location>
        <topology evidence="1">Single-pass membrane protein</topology>
    </subcellularLocation>
</comment>
<feature type="signal peptide" evidence="5">
    <location>
        <begin position="1"/>
        <end position="35"/>
    </location>
</feature>
<feature type="transmembrane region" description="Helical" evidence="4">
    <location>
        <begin position="310"/>
        <end position="333"/>
    </location>
</feature>
<evidence type="ECO:0000256" key="1">
    <source>
        <dbReference type="ARBA" id="ARBA00004167"/>
    </source>
</evidence>
<organism evidence="8">
    <name type="scientific">Anthurium amnicola</name>
    <dbReference type="NCBI Taxonomy" id="1678845"/>
    <lineage>
        <taxon>Eukaryota</taxon>
        <taxon>Viridiplantae</taxon>
        <taxon>Streptophyta</taxon>
        <taxon>Embryophyta</taxon>
        <taxon>Tracheophyta</taxon>
        <taxon>Spermatophyta</taxon>
        <taxon>Magnoliopsida</taxon>
        <taxon>Liliopsida</taxon>
        <taxon>Araceae</taxon>
        <taxon>Pothoideae</taxon>
        <taxon>Potheae</taxon>
        <taxon>Anthurium</taxon>
    </lineage>
</organism>
<evidence type="ECO:0000259" key="6">
    <source>
        <dbReference type="Pfam" id="PF13947"/>
    </source>
</evidence>
<gene>
    <name evidence="8" type="primary">WAK5_3</name>
    <name evidence="8" type="ORF">g.43630</name>
</gene>
<dbReference type="Pfam" id="PF14380">
    <property type="entry name" value="WAK_assoc"/>
    <property type="match status" value="1"/>
</dbReference>
<accession>A0A1D1Y0Z6</accession>
<keyword evidence="4" id="KW-0812">Transmembrane</keyword>
<keyword evidence="3" id="KW-0325">Glycoprotein</keyword>
<dbReference type="GO" id="GO:0016301">
    <property type="term" value="F:kinase activity"/>
    <property type="evidence" value="ECO:0007669"/>
    <property type="project" value="UniProtKB-KW"/>
</dbReference>
<dbReference type="PANTHER" id="PTHR33355:SF5">
    <property type="entry name" value="F12F1.23 PROTEIN"/>
    <property type="match status" value="1"/>
</dbReference>
<dbReference type="GO" id="GO:0016020">
    <property type="term" value="C:membrane"/>
    <property type="evidence" value="ECO:0007669"/>
    <property type="project" value="UniProtKB-SubCell"/>
</dbReference>
<proteinExistence type="predicted"/>
<dbReference type="AlphaFoldDB" id="A0A1D1Y0Z6"/>
<keyword evidence="8" id="KW-0418">Kinase</keyword>
<keyword evidence="4" id="KW-1133">Transmembrane helix</keyword>
<protein>
    <submittedName>
        <fullName evidence="8">Wall-associated receptor kinase 5</fullName>
    </submittedName>
</protein>
<evidence type="ECO:0000256" key="4">
    <source>
        <dbReference type="SAM" id="Phobius"/>
    </source>
</evidence>
<reference evidence="8" key="1">
    <citation type="submission" date="2015-07" db="EMBL/GenBank/DDBJ databases">
        <title>Transcriptome Assembly of Anthurium amnicola.</title>
        <authorList>
            <person name="Suzuki J."/>
        </authorList>
    </citation>
    <scope>NUCLEOTIDE SEQUENCE</scope>
</reference>
<dbReference type="GO" id="GO:0030247">
    <property type="term" value="F:polysaccharide binding"/>
    <property type="evidence" value="ECO:0007669"/>
    <property type="project" value="InterPro"/>
</dbReference>
<evidence type="ECO:0000256" key="5">
    <source>
        <dbReference type="SAM" id="SignalP"/>
    </source>
</evidence>
<dbReference type="Pfam" id="PF13947">
    <property type="entry name" value="GUB_WAK_bind"/>
    <property type="match status" value="1"/>
</dbReference>
<feature type="domain" description="Wall-associated receptor kinase C-terminal" evidence="7">
    <location>
        <begin position="248"/>
        <end position="288"/>
    </location>
</feature>
<keyword evidence="8" id="KW-0675">Receptor</keyword>
<dbReference type="InterPro" id="IPR025287">
    <property type="entry name" value="WAK_GUB"/>
</dbReference>
<evidence type="ECO:0000259" key="7">
    <source>
        <dbReference type="Pfam" id="PF14380"/>
    </source>
</evidence>
<feature type="chain" id="PRO_5008899841" evidence="5">
    <location>
        <begin position="36"/>
        <end position="353"/>
    </location>
</feature>
<dbReference type="EMBL" id="GDJX01019622">
    <property type="protein sequence ID" value="JAT48314.1"/>
    <property type="molecule type" value="Transcribed_RNA"/>
</dbReference>
<keyword evidence="4" id="KW-0472">Membrane</keyword>
<sequence>MGMPFYTSPRAPVLVLLLTAVVAGSHLLLLPTCSAQSSLCRATCGDIPVRYPLGVDDGCGSPYYRSLLVCEPSSPPRLHLRTPSGTYPVLNISYADPHLVVSDPSMWGCDDVDGLGSAFFRHPGRPPFSLDASTRLSLSPKNDFLFLNCSREAVIVEPRSSFCERFPDRCDSACDSSAYLCRNMPGCPGAITVGRGGAAGAAPCCAYYPKASESVRLMLRHCTTYTSVYWRAVGLSFPPYDQVPEFGVRVDFEVPVTTRCLQCQDPERGGGTCGYDTVSRAFLCLCQEGNATANCADDGRSLRHKTSTGVVVGATTGVSVAGIVGVGALVWFLKKMKPNKVTCGVQSNENRMF</sequence>
<evidence type="ECO:0000256" key="3">
    <source>
        <dbReference type="ARBA" id="ARBA00023180"/>
    </source>
</evidence>
<keyword evidence="2 5" id="KW-0732">Signal</keyword>
<evidence type="ECO:0000313" key="8">
    <source>
        <dbReference type="EMBL" id="JAT48314.1"/>
    </source>
</evidence>
<name>A0A1D1Y0Z6_9ARAE</name>
<feature type="domain" description="Wall-associated receptor kinase galacturonan-binding" evidence="6">
    <location>
        <begin position="40"/>
        <end position="103"/>
    </location>
</feature>